<organism evidence="1 2">
    <name type="scientific">Natronobacterium lacisalsi AJ5</name>
    <dbReference type="NCBI Taxonomy" id="358396"/>
    <lineage>
        <taxon>Archaea</taxon>
        <taxon>Methanobacteriati</taxon>
        <taxon>Methanobacteriota</taxon>
        <taxon>Stenosarchaea group</taxon>
        <taxon>Halobacteria</taxon>
        <taxon>Halobacteriales</taxon>
        <taxon>Natrialbaceae</taxon>
        <taxon>Natronobacterium</taxon>
    </lineage>
</organism>
<name>M0LJ48_NATLA</name>
<keyword evidence="2" id="KW-1185">Reference proteome</keyword>
<gene>
    <name evidence="1" type="ORF">C445_10097</name>
</gene>
<dbReference type="RefSeq" id="WP_007141736.1">
    <property type="nucleotide sequence ID" value="NZ_AOLZ01000039.1"/>
</dbReference>
<comment type="caution">
    <text evidence="1">The sequence shown here is derived from an EMBL/GenBank/DDBJ whole genome shotgun (WGS) entry which is preliminary data.</text>
</comment>
<evidence type="ECO:0000313" key="2">
    <source>
        <dbReference type="Proteomes" id="UP000011555"/>
    </source>
</evidence>
<reference evidence="1 2" key="1">
    <citation type="journal article" date="2014" name="PLoS Genet.">
        <title>Phylogenetically driven sequencing of extremely halophilic archaea reveals strategies for static and dynamic osmo-response.</title>
        <authorList>
            <person name="Becker E.A."/>
            <person name="Seitzer P.M."/>
            <person name="Tritt A."/>
            <person name="Larsen D."/>
            <person name="Krusor M."/>
            <person name="Yao A.I."/>
            <person name="Wu D."/>
            <person name="Madern D."/>
            <person name="Eisen J.A."/>
            <person name="Darling A.E."/>
            <person name="Facciotti M.T."/>
        </authorList>
    </citation>
    <scope>NUCLEOTIDE SEQUENCE [LARGE SCALE GENOMIC DNA]</scope>
    <source>
        <strain evidence="1 2">AJ5</strain>
    </source>
</reference>
<dbReference type="eggNOG" id="arCOG13432">
    <property type="taxonomic scope" value="Archaea"/>
</dbReference>
<dbReference type="Proteomes" id="UP000011555">
    <property type="component" value="Unassembled WGS sequence"/>
</dbReference>
<proteinExistence type="predicted"/>
<dbReference type="GeneID" id="78828498"/>
<sequence>MAISQSPTDVEYRCPDCDGTLLVRHQSLECTDCGYTPRHGAD</sequence>
<accession>M0LJ48</accession>
<dbReference type="Gene3D" id="2.20.28.30">
    <property type="entry name" value="RNA polymerase ii, chain L"/>
    <property type="match status" value="1"/>
</dbReference>
<dbReference type="InParanoid" id="M0LJ48"/>
<protein>
    <recommendedName>
        <fullName evidence="3">Small CPxCG-related zinc finger protein</fullName>
    </recommendedName>
</protein>
<dbReference type="AlphaFoldDB" id="M0LJ48"/>
<evidence type="ECO:0008006" key="3">
    <source>
        <dbReference type="Google" id="ProtNLM"/>
    </source>
</evidence>
<dbReference type="EMBL" id="AOLZ01000039">
    <property type="protein sequence ID" value="EMA32459.1"/>
    <property type="molecule type" value="Genomic_DNA"/>
</dbReference>
<evidence type="ECO:0000313" key="1">
    <source>
        <dbReference type="EMBL" id="EMA32459.1"/>
    </source>
</evidence>